<dbReference type="InterPro" id="IPR050266">
    <property type="entry name" value="AB_hydrolase_sf"/>
</dbReference>
<dbReference type="GO" id="GO:0016020">
    <property type="term" value="C:membrane"/>
    <property type="evidence" value="ECO:0007669"/>
    <property type="project" value="TreeGrafter"/>
</dbReference>
<dbReference type="Proteomes" id="UP000007077">
    <property type="component" value="Chromosome"/>
</dbReference>
<dbReference type="HOGENOM" id="CLU_020336_50_4_6"/>
<feature type="domain" description="AB hydrolase-1" evidence="2">
    <location>
        <begin position="22"/>
        <end position="248"/>
    </location>
</feature>
<sequence length="262" mass="28753">MMAFAEVNGQRLYYEDTGGTGPVVVFSHGLLMDHEMFAPQVSAFRDRFRCITWDERGHGLTAVAQPEPFSYYDSADDLAALLTHLGVEKAVLVGMSQGGFLSLRCALTHPDRVVGLVMLDSQAGTEQEEKLPLYQQLISSFMEQGLTPEVGTTIANIILGSDYPDSEHWKEKWKTMSAANIGNNFQTLASRDDLTERLSEVSQPTLIIHGDADIAIPMERAQVMADEIPDAELVVIPGAGHAANLSHPDPVNQALDNFLKRL</sequence>
<dbReference type="PANTHER" id="PTHR43798:SF31">
    <property type="entry name" value="AB HYDROLASE SUPERFAMILY PROTEIN YCLE"/>
    <property type="match status" value="1"/>
</dbReference>
<reference evidence="3 4" key="1">
    <citation type="journal article" date="2010" name="Stand. Genomic Sci.">
        <title>Complete genome sequence of Marinobacter adhaerens type strain (HP15), a diatom-interacting marine microorganism.</title>
        <authorList>
            <person name="Gardes A."/>
            <person name="Kaeppel E."/>
            <person name="Shehzad A."/>
            <person name="Seebah S."/>
            <person name="Teeling H."/>
            <person name="Yarza P."/>
            <person name="Glockner F.O."/>
            <person name="Grossart H.P."/>
            <person name="Ullrich M.S."/>
        </authorList>
    </citation>
    <scope>NUCLEOTIDE SEQUENCE [LARGE SCALE GENOMIC DNA]</scope>
    <source>
        <strain evidence="4">DSM 23420 / HP15</strain>
    </source>
</reference>
<dbReference type="Pfam" id="PF00561">
    <property type="entry name" value="Abhydrolase_1"/>
    <property type="match status" value="1"/>
</dbReference>
<evidence type="ECO:0000259" key="2">
    <source>
        <dbReference type="Pfam" id="PF00561"/>
    </source>
</evidence>
<proteinExistence type="predicted"/>
<organism evidence="3 4">
    <name type="scientific">Marinobacter adhaerens (strain DSM 23420 / HP15)</name>
    <dbReference type="NCBI Taxonomy" id="225937"/>
    <lineage>
        <taxon>Bacteria</taxon>
        <taxon>Pseudomonadati</taxon>
        <taxon>Pseudomonadota</taxon>
        <taxon>Gammaproteobacteria</taxon>
        <taxon>Pseudomonadales</taxon>
        <taxon>Marinobacteraceae</taxon>
        <taxon>Marinobacter</taxon>
    </lineage>
</organism>
<accession>E4PLH2</accession>
<reference evidence="4" key="2">
    <citation type="submission" date="2010-02" db="EMBL/GenBank/DDBJ databases">
        <title>Complete genome sequence of Marinobacter adhaerens type strain (HP15).</title>
        <authorList>
            <person name="Gaerdes A.A.M."/>
            <person name="Kaeppel E."/>
            <person name="Shezad A."/>
            <person name="Seebah S."/>
            <person name="Teeling H."/>
            <person name="Yarza P."/>
            <person name="Gloeckner F.O."/>
            <person name="Ullrich M.S."/>
        </authorList>
    </citation>
    <scope>NUCLEOTIDE SEQUENCE [LARGE SCALE GENOMIC DNA]</scope>
    <source>
        <strain evidence="4">DSM 23420 / HP15</strain>
    </source>
</reference>
<dbReference type="GO" id="GO:0016787">
    <property type="term" value="F:hydrolase activity"/>
    <property type="evidence" value="ECO:0007669"/>
    <property type="project" value="UniProtKB-KW"/>
</dbReference>
<dbReference type="InterPro" id="IPR000073">
    <property type="entry name" value="AB_hydrolase_1"/>
</dbReference>
<dbReference type="InterPro" id="IPR029058">
    <property type="entry name" value="AB_hydrolase_fold"/>
</dbReference>
<dbReference type="SUPFAM" id="SSF53474">
    <property type="entry name" value="alpha/beta-Hydrolases"/>
    <property type="match status" value="1"/>
</dbReference>
<dbReference type="EMBL" id="CP001978">
    <property type="protein sequence ID" value="ADP98563.1"/>
    <property type="molecule type" value="Genomic_DNA"/>
</dbReference>
<dbReference type="PRINTS" id="PR00111">
    <property type="entry name" value="ABHYDROLASE"/>
</dbReference>
<evidence type="ECO:0000256" key="1">
    <source>
        <dbReference type="ARBA" id="ARBA00022801"/>
    </source>
</evidence>
<dbReference type="eggNOG" id="COG2267">
    <property type="taxonomic scope" value="Bacteria"/>
</dbReference>
<dbReference type="STRING" id="225937.HP15_2799"/>
<evidence type="ECO:0000313" key="4">
    <source>
        <dbReference type="Proteomes" id="UP000007077"/>
    </source>
</evidence>
<dbReference type="PATRIC" id="fig|225937.3.peg.2826"/>
<evidence type="ECO:0000313" key="3">
    <source>
        <dbReference type="EMBL" id="ADP98563.1"/>
    </source>
</evidence>
<gene>
    <name evidence="3" type="ordered locus">HP15_2799</name>
</gene>
<dbReference type="PANTHER" id="PTHR43798">
    <property type="entry name" value="MONOACYLGLYCEROL LIPASE"/>
    <property type="match status" value="1"/>
</dbReference>
<keyword evidence="1 3" id="KW-0378">Hydrolase</keyword>
<name>E4PLH2_MARAH</name>
<dbReference type="Gene3D" id="3.40.50.1820">
    <property type="entry name" value="alpha/beta hydrolase"/>
    <property type="match status" value="1"/>
</dbReference>
<dbReference type="AlphaFoldDB" id="E4PLH2"/>
<protein>
    <submittedName>
        <fullName evidence="3">Hydrolase, alpha/beta fold family</fullName>
    </submittedName>
</protein>
<dbReference type="KEGG" id="mad:HP15_2799"/>